<evidence type="ECO:0000259" key="1">
    <source>
        <dbReference type="Pfam" id="PF04773"/>
    </source>
</evidence>
<name>A0AAE4RVR9_9BACT</name>
<comment type="caution">
    <text evidence="3">The sequence shown here is derived from an EMBL/GenBank/DDBJ whole genome shotgun (WGS) entry which is preliminary data.</text>
</comment>
<dbReference type="Proteomes" id="UP001181347">
    <property type="component" value="Unassembled WGS sequence"/>
</dbReference>
<gene>
    <name evidence="3" type="ORF">RVH17_00215</name>
</gene>
<dbReference type="AlphaFoldDB" id="A0AAE4RVR9"/>
<dbReference type="RefSeq" id="WP_022044398.1">
    <property type="nucleotide sequence ID" value="NZ_BAAFKU010000005.1"/>
</dbReference>
<reference evidence="3" key="1">
    <citation type="submission" date="2023-10" db="EMBL/GenBank/DDBJ databases">
        <title>Genome Sequence of the Bacteria from From Gut Wall in Crohn's Disease.</title>
        <authorList>
            <person name="Rodriguez-Palacios A."/>
        </authorList>
    </citation>
    <scope>NUCLEOTIDE SEQUENCE</scope>
    <source>
        <strain evidence="3">CavFT-hAR58</strain>
    </source>
</reference>
<dbReference type="Pfam" id="PF16344">
    <property type="entry name" value="FecR_C"/>
    <property type="match status" value="1"/>
</dbReference>
<dbReference type="GO" id="GO:0016989">
    <property type="term" value="F:sigma factor antagonist activity"/>
    <property type="evidence" value="ECO:0007669"/>
    <property type="project" value="TreeGrafter"/>
</dbReference>
<dbReference type="PANTHER" id="PTHR30273">
    <property type="entry name" value="PERIPLASMIC SIGNAL SENSOR AND SIGMA FACTOR ACTIVATOR FECR-RELATED"/>
    <property type="match status" value="1"/>
</dbReference>
<dbReference type="PANTHER" id="PTHR30273:SF2">
    <property type="entry name" value="PROTEIN FECR"/>
    <property type="match status" value="1"/>
</dbReference>
<dbReference type="Gene3D" id="3.55.50.30">
    <property type="match status" value="1"/>
</dbReference>
<feature type="domain" description="FecR protein" evidence="1">
    <location>
        <begin position="133"/>
        <end position="216"/>
    </location>
</feature>
<sequence>MDKHYRDLLIRALKGTLDTASRREFDLWVADADNRRIYENALRIWDDVQRRTSAYNPDRDRLWEQLQSRIEVCGTPQRAERPAPKRRWMPILRTAAAVAAGVVVTLFAVRPDLSRTPVPARQEFCAFGGKSLAHLTDGSTVWLQSGSTLAYDSSFGAESRNVKLRGEGFFDIAKDPERPFTVEVEGLRIRVHGTKFNVNTSHEDRTVAVSLVEGSVALDSGNGETRRLHPGEIACYDPATQELNIRRGNVELESCWAAGKLVFERQSLGEICRYLSRWYDIRIDISPALAHNYAYTFTLTDEPLEAILRIMSRINPIVYTFSDNRSVSISEIIE</sequence>
<evidence type="ECO:0000313" key="3">
    <source>
        <dbReference type="EMBL" id="MDU0258554.1"/>
    </source>
</evidence>
<protein>
    <submittedName>
        <fullName evidence="3">DUF4974 domain-containing protein</fullName>
    </submittedName>
</protein>
<dbReference type="Pfam" id="PF04773">
    <property type="entry name" value="FecR"/>
    <property type="match status" value="1"/>
</dbReference>
<dbReference type="EMBL" id="JAWDES010000001">
    <property type="protein sequence ID" value="MDU0258554.1"/>
    <property type="molecule type" value="Genomic_DNA"/>
</dbReference>
<organism evidence="3 4">
    <name type="scientific">Alistipes finegoldii</name>
    <dbReference type="NCBI Taxonomy" id="214856"/>
    <lineage>
        <taxon>Bacteria</taxon>
        <taxon>Pseudomonadati</taxon>
        <taxon>Bacteroidota</taxon>
        <taxon>Bacteroidia</taxon>
        <taxon>Bacteroidales</taxon>
        <taxon>Rikenellaceae</taxon>
        <taxon>Alistipes</taxon>
    </lineage>
</organism>
<dbReference type="InterPro" id="IPR032508">
    <property type="entry name" value="FecR_C"/>
</dbReference>
<feature type="domain" description="Protein FecR C-terminal" evidence="2">
    <location>
        <begin position="260"/>
        <end position="326"/>
    </location>
</feature>
<evidence type="ECO:0000313" key="4">
    <source>
        <dbReference type="Proteomes" id="UP001181347"/>
    </source>
</evidence>
<dbReference type="InterPro" id="IPR012373">
    <property type="entry name" value="Ferrdict_sens_TM"/>
</dbReference>
<evidence type="ECO:0000259" key="2">
    <source>
        <dbReference type="Pfam" id="PF16344"/>
    </source>
</evidence>
<dbReference type="Gene3D" id="2.60.120.1440">
    <property type="match status" value="1"/>
</dbReference>
<proteinExistence type="predicted"/>
<dbReference type="PIRSF" id="PIRSF018266">
    <property type="entry name" value="FecR"/>
    <property type="match status" value="1"/>
</dbReference>
<dbReference type="InterPro" id="IPR006860">
    <property type="entry name" value="FecR"/>
</dbReference>
<accession>A0AAE4RVR9</accession>